<dbReference type="EMBL" id="JANBVN010000046">
    <property type="protein sequence ID" value="KAJ9157014.1"/>
    <property type="molecule type" value="Genomic_DNA"/>
</dbReference>
<organism evidence="1 2">
    <name type="scientific">Coniochaeta hoffmannii</name>
    <dbReference type="NCBI Taxonomy" id="91930"/>
    <lineage>
        <taxon>Eukaryota</taxon>
        <taxon>Fungi</taxon>
        <taxon>Dikarya</taxon>
        <taxon>Ascomycota</taxon>
        <taxon>Pezizomycotina</taxon>
        <taxon>Sordariomycetes</taxon>
        <taxon>Sordariomycetidae</taxon>
        <taxon>Coniochaetales</taxon>
        <taxon>Coniochaetaceae</taxon>
        <taxon>Coniochaeta</taxon>
    </lineage>
</organism>
<keyword evidence="2" id="KW-1185">Reference proteome</keyword>
<name>A0AA38VX21_9PEZI</name>
<evidence type="ECO:0000313" key="2">
    <source>
        <dbReference type="Proteomes" id="UP001174691"/>
    </source>
</evidence>
<protein>
    <submittedName>
        <fullName evidence="1">Uncharacterized protein</fullName>
    </submittedName>
</protein>
<sequence>MTDMQGKYPVSLLRYFLPSIADLKIGDNLTTQPTAWWAKYVITQKLSGVKYNAIDGRAGYGVGCGGGSFDWRAWCLRVNPYVNSFDLAALIQAAMSLISTRNFFSDDFQLRWICHTPDGFLKPSMPFGWAATANPDTSRGVNNPFFLGITCKSAVRLDDPSTVPTCALNARAWLEIDPNDYATAPCVLDATFNVIPQEQDTYQPELAQLTRGAFLSSHLAQVEGGDADAMDNNVSDPRAACYCNPEFGGSQSGDRQGVARVGLTNLFGASEPKFGPKPVPLMPMPARIRQSIVLAVQARHIVRGIWMYNDASLKSRNVMPILMKDTSFTGDTRDSWVSVAKGVSVVTYLLGDVPLDGTTKGQICVKPLAAFPLSHTLQHLSPLFTPTHPSVVQMRQVDTELTNQLIHVYNDFHGSTEAVALELSKLESNLDAALRPANRLFGVGNYYANTRSSVIFVCGNLLVDITFVGTVAVDDTRYSVAEDMAARLHTYIASRQVTKTQVRRPSLGLAKPLPAAVTKGEIALGGSFEVTMADPELLADETVARSSVGRVLLCTGPAVVAGQPGRKFGFLALSLDSPKIAQNTEVTIVGAHPDTYHPGFRTFTMKVTP</sequence>
<evidence type="ECO:0000313" key="1">
    <source>
        <dbReference type="EMBL" id="KAJ9157014.1"/>
    </source>
</evidence>
<dbReference type="Proteomes" id="UP001174691">
    <property type="component" value="Unassembled WGS sequence"/>
</dbReference>
<dbReference type="AlphaFoldDB" id="A0AA38VX21"/>
<comment type="caution">
    <text evidence="1">The sequence shown here is derived from an EMBL/GenBank/DDBJ whole genome shotgun (WGS) entry which is preliminary data.</text>
</comment>
<gene>
    <name evidence="1" type="ORF">NKR19_g3909</name>
</gene>
<proteinExistence type="predicted"/>
<reference evidence="1" key="1">
    <citation type="submission" date="2022-07" db="EMBL/GenBank/DDBJ databases">
        <title>Fungi with potential for degradation of polypropylene.</title>
        <authorList>
            <person name="Gostincar C."/>
        </authorList>
    </citation>
    <scope>NUCLEOTIDE SEQUENCE</scope>
    <source>
        <strain evidence="1">EXF-13287</strain>
    </source>
</reference>
<accession>A0AA38VX21</accession>